<feature type="region of interest" description="Disordered" evidence="1">
    <location>
        <begin position="23"/>
        <end position="51"/>
    </location>
</feature>
<evidence type="ECO:0000313" key="2">
    <source>
        <dbReference type="EMBL" id="CDR08191.1"/>
    </source>
</evidence>
<keyword evidence="4" id="KW-1185">Reference proteome</keyword>
<evidence type="ECO:0000256" key="1">
    <source>
        <dbReference type="SAM" id="MobiDB-lite"/>
    </source>
</evidence>
<dbReference type="HOGENOM" id="CLU_2411936_0_0_11"/>
<evidence type="ECO:0000313" key="4">
    <source>
        <dbReference type="Proteomes" id="UP000756710"/>
    </source>
</evidence>
<protein>
    <submittedName>
        <fullName evidence="2">Uncharacterized protein</fullName>
    </submittedName>
</protein>
<evidence type="ECO:0000313" key="3">
    <source>
        <dbReference type="EMBL" id="MBP2065812.1"/>
    </source>
</evidence>
<name>A0A060ZQW5_9ACTN</name>
<proteinExistence type="predicted"/>
<organism evidence="2">
    <name type="scientific">Streptomyces iranensis</name>
    <dbReference type="NCBI Taxonomy" id="576784"/>
    <lineage>
        <taxon>Bacteria</taxon>
        <taxon>Bacillati</taxon>
        <taxon>Actinomycetota</taxon>
        <taxon>Actinomycetes</taxon>
        <taxon>Kitasatosporales</taxon>
        <taxon>Streptomycetaceae</taxon>
        <taxon>Streptomyces</taxon>
        <taxon>Streptomyces violaceusniger group</taxon>
    </lineage>
</organism>
<dbReference type="EMBL" id="LK022848">
    <property type="protein sequence ID" value="CDR08191.1"/>
    <property type="molecule type" value="Genomic_DNA"/>
</dbReference>
<dbReference type="Proteomes" id="UP000756710">
    <property type="component" value="Unassembled WGS sequence"/>
</dbReference>
<reference evidence="2" key="1">
    <citation type="submission" date="2014-05" db="EMBL/GenBank/DDBJ databases">
        <authorList>
            <person name="Horn Fabian"/>
        </authorList>
    </citation>
    <scope>NUCLEOTIDE SEQUENCE</scope>
</reference>
<gene>
    <name evidence="3" type="ORF">J2Z30_006854</name>
    <name evidence="2" type="ORF">SIRAN4874</name>
</gene>
<sequence>MVGPELLVDGRIHEHVQLGETDIGASGVPVGADGDGGQHGGVQPVPHGIDDGHVQDVVVQGVAEAVTRDVVGRLEDSGHRDLRCDHGQRGQQ</sequence>
<reference evidence="3 4" key="2">
    <citation type="submission" date="2021-03" db="EMBL/GenBank/DDBJ databases">
        <title>Genomic Encyclopedia of Type Strains, Phase IV (KMG-IV): sequencing the most valuable type-strain genomes for metagenomic binning, comparative biology and taxonomic classification.</title>
        <authorList>
            <person name="Goeker M."/>
        </authorList>
    </citation>
    <scope>NUCLEOTIDE SEQUENCE [LARGE SCALE GENOMIC DNA]</scope>
    <source>
        <strain evidence="3 4">DSM 41954</strain>
    </source>
</reference>
<dbReference type="AlphaFoldDB" id="A0A060ZQW5"/>
<dbReference type="EMBL" id="JAGGLR010000021">
    <property type="protein sequence ID" value="MBP2065812.1"/>
    <property type="molecule type" value="Genomic_DNA"/>
</dbReference>
<accession>A0A060ZQW5</accession>